<organism evidence="2 3">
    <name type="scientific">Scytalidium lignicola</name>
    <name type="common">Hyphomycete</name>
    <dbReference type="NCBI Taxonomy" id="5539"/>
    <lineage>
        <taxon>Eukaryota</taxon>
        <taxon>Fungi</taxon>
        <taxon>Dikarya</taxon>
        <taxon>Ascomycota</taxon>
        <taxon>Pezizomycotina</taxon>
        <taxon>Leotiomycetes</taxon>
        <taxon>Leotiomycetes incertae sedis</taxon>
        <taxon>Scytalidium</taxon>
    </lineage>
</organism>
<dbReference type="AlphaFoldDB" id="A0A3E2GVG5"/>
<evidence type="ECO:0000256" key="1">
    <source>
        <dbReference type="SAM" id="MobiDB-lite"/>
    </source>
</evidence>
<feature type="non-terminal residue" evidence="2">
    <location>
        <position position="235"/>
    </location>
</feature>
<dbReference type="Proteomes" id="UP000258309">
    <property type="component" value="Unassembled WGS sequence"/>
</dbReference>
<feature type="region of interest" description="Disordered" evidence="1">
    <location>
        <begin position="194"/>
        <end position="235"/>
    </location>
</feature>
<keyword evidence="3" id="KW-1185">Reference proteome</keyword>
<evidence type="ECO:0000313" key="3">
    <source>
        <dbReference type="Proteomes" id="UP000258309"/>
    </source>
</evidence>
<comment type="caution">
    <text evidence="2">The sequence shown here is derived from an EMBL/GenBank/DDBJ whole genome shotgun (WGS) entry which is preliminary data.</text>
</comment>
<name>A0A3E2GVG5_SCYLI</name>
<proteinExistence type="predicted"/>
<evidence type="ECO:0000313" key="2">
    <source>
        <dbReference type="EMBL" id="RFU24753.1"/>
    </source>
</evidence>
<dbReference type="EMBL" id="NCSJ02000405">
    <property type="protein sequence ID" value="RFU24753.1"/>
    <property type="molecule type" value="Genomic_DNA"/>
</dbReference>
<sequence length="235" mass="27027">MDPIGGFSDQLNTAVFAYESVLKQLKEIQEPALEDDILHWKRGNKLSTPSYQVSKELRNIPYSTEKILVVCYVHHALDQFLEDLLELGIPEVGMVRLGSTTKMLNLQRIRDREESQNLQEAFRAFRETNSRKSDLVEQLEFQMDGTPFLGAFCLPEDEDGMVRVDKKDKAANEFYLFDRWCRGEDANIGSRLRRRAEDSHTNQTLRAGTLRSPKEDIKLDGQTSNINDRNKTEGN</sequence>
<dbReference type="STRING" id="5539.A0A3E2GVG5"/>
<accession>A0A3E2GVG5</accession>
<feature type="non-terminal residue" evidence="2">
    <location>
        <position position="1"/>
    </location>
</feature>
<protein>
    <submittedName>
        <fullName evidence="2">Uncharacterized protein</fullName>
    </submittedName>
</protein>
<reference evidence="2 3" key="1">
    <citation type="submission" date="2018-05" db="EMBL/GenBank/DDBJ databases">
        <title>Draft genome sequence of Scytalidium lignicola DSM 105466, a ubiquitous saprotrophic fungus.</title>
        <authorList>
            <person name="Buettner E."/>
            <person name="Gebauer A.M."/>
            <person name="Hofrichter M."/>
            <person name="Liers C."/>
            <person name="Kellner H."/>
        </authorList>
    </citation>
    <scope>NUCLEOTIDE SEQUENCE [LARGE SCALE GENOMIC DNA]</scope>
    <source>
        <strain evidence="2 3">DSM 105466</strain>
    </source>
</reference>
<dbReference type="Gene3D" id="3.40.50.300">
    <property type="entry name" value="P-loop containing nucleotide triphosphate hydrolases"/>
    <property type="match status" value="1"/>
</dbReference>
<gene>
    <name evidence="2" type="ORF">B7463_g11587</name>
</gene>
<dbReference type="OrthoDB" id="3431729at2759"/>
<dbReference type="InterPro" id="IPR027417">
    <property type="entry name" value="P-loop_NTPase"/>
</dbReference>